<protein>
    <submittedName>
        <fullName evidence="1">Uncharacterized protein</fullName>
    </submittedName>
</protein>
<proteinExistence type="predicted"/>
<name>A0A437APB3_9MICR</name>
<reference evidence="1 2" key="1">
    <citation type="submission" date="2018-10" db="EMBL/GenBank/DDBJ databases">
        <title>Draft genome sequence of the microsporidian Tubulinosema ratisbonensis.</title>
        <authorList>
            <person name="Polonais V."/>
            <person name="Peyretaillade E."/>
            <person name="Niehus S."/>
            <person name="Wawrzyniak I."/>
            <person name="Franchet A."/>
            <person name="Gaspin C."/>
            <person name="Reichstadt M."/>
            <person name="Belser C."/>
            <person name="Labadie K."/>
            <person name="Delbac F."/>
            <person name="Ferrandon D."/>
        </authorList>
    </citation>
    <scope>NUCLEOTIDE SEQUENCE [LARGE SCALE GENOMIC DNA]</scope>
    <source>
        <strain evidence="1 2">Franzen</strain>
    </source>
</reference>
<organism evidence="1 2">
    <name type="scientific">Tubulinosema ratisbonensis</name>
    <dbReference type="NCBI Taxonomy" id="291195"/>
    <lineage>
        <taxon>Eukaryota</taxon>
        <taxon>Fungi</taxon>
        <taxon>Fungi incertae sedis</taxon>
        <taxon>Microsporidia</taxon>
        <taxon>Tubulinosematoidea</taxon>
        <taxon>Tubulinosematidae</taxon>
        <taxon>Tubulinosema</taxon>
    </lineage>
</organism>
<evidence type="ECO:0000313" key="2">
    <source>
        <dbReference type="Proteomes" id="UP000282876"/>
    </source>
</evidence>
<dbReference type="EMBL" id="RCSS01000103">
    <property type="protein sequence ID" value="RVD93010.1"/>
    <property type="molecule type" value="Genomic_DNA"/>
</dbReference>
<sequence length="525" mass="63162">MFCTYIFLRTILSATKRKSDTLEDSPSLKKSNNYTEEDLSIAQVILSLQNNEESNKNEIENRSSEIRNNSMNQEGSISSTNNVGVIILIEKVSNKAPLYYNHKENPKQPNDIYTKEELLSIFENLKTNHINSNNENRLTTYNQYIDFHAWKSIDLIKLVFDYEEQISFNLNYLVEILNEQKRYITKSVFEVSFFQVERDFHEFITKVLLNPESTYFNLENNIIEGNIYKNFILNKVIPVSNTFKLIQEGLKPILNQMSNESKNYNSYMKLYFSRMKTLYNLNLPVTYINEFLIFSIEDYLKLKKYPVIRFLFPEFEIITKIFHRKTELSFAKRCHFFLSIFHLKYLFFRDIIKNEVRELRDKNKGFDIFKCKYFLYFLLETKIMFQMVIYKYNSGFLEEIEGQIFKNFLFFLKLKYLTLRNYLNFNTLFLLNPLKKTSRFITRPSKENQDSKKFNFWAISAIFMPSLEEIMDLFDKKENFFLLLNRLRNIYGESKVEKYFEPQCDSSVLEDYFEEKLYDFLLENL</sequence>
<comment type="caution">
    <text evidence="1">The sequence shown here is derived from an EMBL/GenBank/DDBJ whole genome shotgun (WGS) entry which is preliminary data.</text>
</comment>
<keyword evidence="2" id="KW-1185">Reference proteome</keyword>
<dbReference type="VEuPathDB" id="MicrosporidiaDB:TUBRATIS_004620"/>
<dbReference type="AlphaFoldDB" id="A0A437APB3"/>
<evidence type="ECO:0000313" key="1">
    <source>
        <dbReference type="EMBL" id="RVD93010.1"/>
    </source>
</evidence>
<dbReference type="Proteomes" id="UP000282876">
    <property type="component" value="Unassembled WGS sequence"/>
</dbReference>
<accession>A0A437APB3</accession>
<gene>
    <name evidence="1" type="ORF">TUBRATIS_004620</name>
</gene>